<protein>
    <recommendedName>
        <fullName evidence="1">RNase H type-1 domain-containing protein</fullName>
    </recommendedName>
</protein>
<organism evidence="2 3">
    <name type="scientific">Cannabis sativa</name>
    <name type="common">Hemp</name>
    <name type="synonym">Marijuana</name>
    <dbReference type="NCBI Taxonomy" id="3483"/>
    <lineage>
        <taxon>Eukaryota</taxon>
        <taxon>Viridiplantae</taxon>
        <taxon>Streptophyta</taxon>
        <taxon>Embryophyta</taxon>
        <taxon>Tracheophyta</taxon>
        <taxon>Spermatophyta</taxon>
        <taxon>Magnoliopsida</taxon>
        <taxon>eudicotyledons</taxon>
        <taxon>Gunneridae</taxon>
        <taxon>Pentapetalae</taxon>
        <taxon>rosids</taxon>
        <taxon>fabids</taxon>
        <taxon>Rosales</taxon>
        <taxon>Cannabaceae</taxon>
        <taxon>Cannabis</taxon>
    </lineage>
</organism>
<keyword evidence="3" id="KW-1185">Reference proteome</keyword>
<name>A0A803PSG1_CANSA</name>
<evidence type="ECO:0000313" key="3">
    <source>
        <dbReference type="Proteomes" id="UP000596661"/>
    </source>
</evidence>
<reference evidence="2" key="2">
    <citation type="submission" date="2021-03" db="UniProtKB">
        <authorList>
            <consortium name="EnsemblPlants"/>
        </authorList>
    </citation>
    <scope>IDENTIFICATION</scope>
</reference>
<dbReference type="Gramene" id="evm.model.05.923">
    <property type="protein sequence ID" value="cds.evm.model.05.923"/>
    <property type="gene ID" value="evm.TU.05.923"/>
</dbReference>
<dbReference type="InterPro" id="IPR012337">
    <property type="entry name" value="RNaseH-like_sf"/>
</dbReference>
<proteinExistence type="predicted"/>
<dbReference type="InterPro" id="IPR002156">
    <property type="entry name" value="RNaseH_domain"/>
</dbReference>
<dbReference type="EnsemblPlants" id="evm.model.05.923">
    <property type="protein sequence ID" value="cds.evm.model.05.923"/>
    <property type="gene ID" value="evm.TU.05.923"/>
</dbReference>
<dbReference type="SUPFAM" id="SSF56219">
    <property type="entry name" value="DNase I-like"/>
    <property type="match status" value="1"/>
</dbReference>
<dbReference type="InterPro" id="IPR044730">
    <property type="entry name" value="RNase_H-like_dom_plant"/>
</dbReference>
<dbReference type="SUPFAM" id="SSF53098">
    <property type="entry name" value="Ribonuclease H-like"/>
    <property type="match status" value="1"/>
</dbReference>
<dbReference type="CDD" id="cd06222">
    <property type="entry name" value="RNase_H_like"/>
    <property type="match status" value="1"/>
</dbReference>
<dbReference type="GO" id="GO:0003676">
    <property type="term" value="F:nucleic acid binding"/>
    <property type="evidence" value="ECO:0007669"/>
    <property type="project" value="InterPro"/>
</dbReference>
<dbReference type="Gene3D" id="3.30.420.10">
    <property type="entry name" value="Ribonuclease H-like superfamily/Ribonuclease H"/>
    <property type="match status" value="1"/>
</dbReference>
<dbReference type="PANTHER" id="PTHR47074:SF11">
    <property type="entry name" value="REVERSE TRANSCRIPTASE-LIKE PROTEIN"/>
    <property type="match status" value="1"/>
</dbReference>
<dbReference type="InterPro" id="IPR052929">
    <property type="entry name" value="RNase_H-like_EbsB-rel"/>
</dbReference>
<evidence type="ECO:0000259" key="1">
    <source>
        <dbReference type="Pfam" id="PF13456"/>
    </source>
</evidence>
<dbReference type="EMBL" id="UZAU01000474">
    <property type="status" value="NOT_ANNOTATED_CDS"/>
    <property type="molecule type" value="Genomic_DNA"/>
</dbReference>
<accession>A0A803PSG1</accession>
<dbReference type="Proteomes" id="UP000596661">
    <property type="component" value="Chromosome 5"/>
</dbReference>
<dbReference type="PANTHER" id="PTHR47074">
    <property type="entry name" value="BNAC02G40300D PROTEIN"/>
    <property type="match status" value="1"/>
</dbReference>
<dbReference type="GO" id="GO:0004523">
    <property type="term" value="F:RNA-DNA hybrid ribonuclease activity"/>
    <property type="evidence" value="ECO:0007669"/>
    <property type="project" value="InterPro"/>
</dbReference>
<dbReference type="InterPro" id="IPR036397">
    <property type="entry name" value="RNaseH_sf"/>
</dbReference>
<dbReference type="Gene3D" id="3.60.10.10">
    <property type="entry name" value="Endonuclease/exonuclease/phosphatase"/>
    <property type="match status" value="1"/>
</dbReference>
<dbReference type="InterPro" id="IPR036691">
    <property type="entry name" value="Endo/exonu/phosph_ase_sf"/>
</dbReference>
<reference evidence="2" key="1">
    <citation type="submission" date="2018-11" db="EMBL/GenBank/DDBJ databases">
        <authorList>
            <person name="Grassa J C."/>
        </authorList>
    </citation>
    <scope>NUCLEOTIDE SEQUENCE [LARGE SCALE GENOMIC DNA]</scope>
</reference>
<dbReference type="AlphaFoldDB" id="A0A803PSG1"/>
<sequence length="359" mass="40762">MLLWKSDKDITINNYSSNHIDCFVEFHDGQSFHFTGFYGHPQVNQRIHTWTKLKRCFNIAPLRPWLVMGDFNEVLSNNEKIGGPIRNQHQIQPFQSTIDLCHLTPLIFEGELCTWTNKCQGAGHQLQPAFKSRFRFEKIWLQDDQCLDIIQRQWTENSPDHILRDIDNLASGISFANLRSSYGINGITSQVPTATSTTIKTQAKWIAPPSSKLKLNTDASINMSSSLIGLGALLRNSHGEIVAAMTTSIKGHLKPEEMEAMALFWSLKTLVQLELSVHLIETDSLLVVRNLKKSSTNLTPFHAILNDVHLLVSNFPRAQISHVYRSTYNETHLLAKFALTVDTECIWLEEIPPPLMTVM</sequence>
<dbReference type="Pfam" id="PF13456">
    <property type="entry name" value="RVT_3"/>
    <property type="match status" value="1"/>
</dbReference>
<evidence type="ECO:0000313" key="2">
    <source>
        <dbReference type="EnsemblPlants" id="cds.evm.model.05.923"/>
    </source>
</evidence>
<feature type="domain" description="RNase H type-1" evidence="1">
    <location>
        <begin position="216"/>
        <end position="338"/>
    </location>
</feature>